<evidence type="ECO:0000259" key="5">
    <source>
        <dbReference type="PROSITE" id="PS51294"/>
    </source>
</evidence>
<dbReference type="PROSITE" id="PS51294">
    <property type="entry name" value="HTH_MYB"/>
    <property type="match status" value="1"/>
</dbReference>
<evidence type="ECO:0000313" key="7">
    <source>
        <dbReference type="Proteomes" id="UP000886520"/>
    </source>
</evidence>
<dbReference type="SUPFAM" id="SSF46689">
    <property type="entry name" value="Homeodomain-like"/>
    <property type="match status" value="1"/>
</dbReference>
<proteinExistence type="predicted"/>
<keyword evidence="2" id="KW-0804">Transcription</keyword>
<dbReference type="GO" id="GO:0003700">
    <property type="term" value="F:DNA-binding transcription factor activity"/>
    <property type="evidence" value="ECO:0007669"/>
    <property type="project" value="InterPro"/>
</dbReference>
<keyword evidence="3" id="KW-0539">Nucleus</keyword>
<dbReference type="Pfam" id="PF00249">
    <property type="entry name" value="Myb_DNA-binding"/>
    <property type="match status" value="1"/>
</dbReference>
<dbReference type="OrthoDB" id="1926124at2759"/>
<keyword evidence="7" id="KW-1185">Reference proteome</keyword>
<dbReference type="InterPro" id="IPR001005">
    <property type="entry name" value="SANT/Myb"/>
</dbReference>
<dbReference type="InterPro" id="IPR006447">
    <property type="entry name" value="Myb_dom_plants"/>
</dbReference>
<sequence>MDSLRVAAHYKVLEMNGELKMSCGQSDDDSGNLQVVKLPDNIGNRSLSFNGGSTAFAAGCSLPTLNSMQKGSLQGSSDQEGEENNMMSSCNTVVLSTDPKPRLRWTTELHKRFADAVAQLGGADKATPKSVMRVMNVKGLTLYHLKSHLQKYRLGKQPHKEVNTEINKSGSIAVLQGGHKNESLFLNSSNNTTNATDQAMQIAEALRIQIDVQNRLHEQLEVQRQLQQRIEAQGLYLQTILEKAQNALSDLGVVKNSAALESARVELSELAARVSKESLLVSESGTVPSDVAKIMSYSPTSAGHGTSKSGYPLHMWPLPPASCSPESCLTGHLNNDSCITSNNDIHRPSLDALKITHPGTFMPSKKRVKLHSDGNTDELNNNVEDEEAGTPENPTILNNANGIEVLTRSDEGSSEPGETAQGDNEKMIISSPLCRKGSNAAFHDLLHTARSQDDGKELSCSLGSLNYDHHIVKSSFLNMDHAAKPDLEMNLGSPGTASHVALMHESHLNSKTTSALDVPLSKKRTAAKMVSHDLNLSLLDNATSDIDLNGLAGWTK</sequence>
<reference evidence="6" key="1">
    <citation type="submission" date="2021-01" db="EMBL/GenBank/DDBJ databases">
        <title>Adiantum capillus-veneris genome.</title>
        <authorList>
            <person name="Fang Y."/>
            <person name="Liao Q."/>
        </authorList>
    </citation>
    <scope>NUCLEOTIDE SEQUENCE</scope>
    <source>
        <strain evidence="6">H3</strain>
        <tissue evidence="6">Leaf</tissue>
    </source>
</reference>
<dbReference type="EMBL" id="JABFUD020000023">
    <property type="protein sequence ID" value="KAI5061049.1"/>
    <property type="molecule type" value="Genomic_DNA"/>
</dbReference>
<evidence type="ECO:0000313" key="6">
    <source>
        <dbReference type="EMBL" id="KAI5061049.1"/>
    </source>
</evidence>
<accession>A0A9D4U5W3</accession>
<evidence type="ECO:0000256" key="2">
    <source>
        <dbReference type="ARBA" id="ARBA00023163"/>
    </source>
</evidence>
<dbReference type="Gene3D" id="1.10.10.60">
    <property type="entry name" value="Homeodomain-like"/>
    <property type="match status" value="1"/>
</dbReference>
<dbReference type="InterPro" id="IPR017930">
    <property type="entry name" value="Myb_dom"/>
</dbReference>
<dbReference type="AlphaFoldDB" id="A0A9D4U5W3"/>
<name>A0A9D4U5W3_ADICA</name>
<dbReference type="NCBIfam" id="TIGR01557">
    <property type="entry name" value="myb_SHAQKYF"/>
    <property type="match status" value="1"/>
</dbReference>
<gene>
    <name evidence="6" type="ORF">GOP47_0023554</name>
</gene>
<dbReference type="FunFam" id="1.10.10.60:FF:000002">
    <property type="entry name" value="Myb family transcription factor"/>
    <property type="match status" value="1"/>
</dbReference>
<feature type="domain" description="HTH myb-type" evidence="5">
    <location>
        <begin position="97"/>
        <end position="157"/>
    </location>
</feature>
<dbReference type="PANTHER" id="PTHR31499">
    <property type="entry name" value="MYB FAMILY TRANSCRIPTION FACTOR PHL11"/>
    <property type="match status" value="1"/>
</dbReference>
<dbReference type="Proteomes" id="UP000886520">
    <property type="component" value="Chromosome 23"/>
</dbReference>
<protein>
    <recommendedName>
        <fullName evidence="5">HTH myb-type domain-containing protein</fullName>
    </recommendedName>
</protein>
<organism evidence="6 7">
    <name type="scientific">Adiantum capillus-veneris</name>
    <name type="common">Maidenhair fern</name>
    <dbReference type="NCBI Taxonomy" id="13818"/>
    <lineage>
        <taxon>Eukaryota</taxon>
        <taxon>Viridiplantae</taxon>
        <taxon>Streptophyta</taxon>
        <taxon>Embryophyta</taxon>
        <taxon>Tracheophyta</taxon>
        <taxon>Polypodiopsida</taxon>
        <taxon>Polypodiidae</taxon>
        <taxon>Polypodiales</taxon>
        <taxon>Pteridineae</taxon>
        <taxon>Pteridaceae</taxon>
        <taxon>Vittarioideae</taxon>
        <taxon>Adiantum</taxon>
    </lineage>
</organism>
<evidence type="ECO:0000256" key="4">
    <source>
        <dbReference type="SAM" id="MobiDB-lite"/>
    </source>
</evidence>
<dbReference type="Pfam" id="PF14379">
    <property type="entry name" value="Myb_CC_LHEQLE"/>
    <property type="match status" value="1"/>
</dbReference>
<evidence type="ECO:0000256" key="1">
    <source>
        <dbReference type="ARBA" id="ARBA00023015"/>
    </source>
</evidence>
<comment type="caution">
    <text evidence="6">The sequence shown here is derived from an EMBL/GenBank/DDBJ whole genome shotgun (WGS) entry which is preliminary data.</text>
</comment>
<keyword evidence="1" id="KW-0805">Transcription regulation</keyword>
<dbReference type="PANTHER" id="PTHR31499:SF43">
    <property type="entry name" value="MYB FAMILY TRANSCRIPTION FACTOR APL"/>
    <property type="match status" value="1"/>
</dbReference>
<dbReference type="InterPro" id="IPR046955">
    <property type="entry name" value="PHR1-like"/>
</dbReference>
<evidence type="ECO:0000256" key="3">
    <source>
        <dbReference type="ARBA" id="ARBA00023242"/>
    </source>
</evidence>
<dbReference type="InterPro" id="IPR009057">
    <property type="entry name" value="Homeodomain-like_sf"/>
</dbReference>
<dbReference type="GO" id="GO:0003677">
    <property type="term" value="F:DNA binding"/>
    <property type="evidence" value="ECO:0007669"/>
    <property type="project" value="InterPro"/>
</dbReference>
<dbReference type="InterPro" id="IPR025756">
    <property type="entry name" value="Myb_CC_LHEQLE"/>
</dbReference>
<feature type="region of interest" description="Disordered" evidence="4">
    <location>
        <begin position="363"/>
        <end position="398"/>
    </location>
</feature>